<dbReference type="GO" id="GO:0046872">
    <property type="term" value="F:metal ion binding"/>
    <property type="evidence" value="ECO:0007669"/>
    <property type="project" value="UniProtKB-KW"/>
</dbReference>
<feature type="domain" description="CENP-V/GFA" evidence="5">
    <location>
        <begin position="5"/>
        <end position="117"/>
    </location>
</feature>
<dbReference type="AlphaFoldDB" id="A0A397PI95"/>
<keyword evidence="3" id="KW-0862">Zinc</keyword>
<evidence type="ECO:0000259" key="5">
    <source>
        <dbReference type="PROSITE" id="PS51891"/>
    </source>
</evidence>
<keyword evidence="2" id="KW-0479">Metal-binding</keyword>
<evidence type="ECO:0000313" key="6">
    <source>
        <dbReference type="EMBL" id="RIA46877.1"/>
    </source>
</evidence>
<gene>
    <name evidence="6" type="ORF">DFR49_1437</name>
</gene>
<protein>
    <recommendedName>
        <fullName evidence="5">CENP-V/GFA domain-containing protein</fullName>
    </recommendedName>
</protein>
<dbReference type="InterPro" id="IPR006913">
    <property type="entry name" value="CENP-V/GFA"/>
</dbReference>
<comment type="similarity">
    <text evidence="1">Belongs to the Gfa family.</text>
</comment>
<dbReference type="Gene3D" id="3.90.1590.10">
    <property type="entry name" value="glutathione-dependent formaldehyde- activating enzyme (gfa)"/>
    <property type="match status" value="1"/>
</dbReference>
<name>A0A397PI95_9SPHN</name>
<evidence type="ECO:0000256" key="1">
    <source>
        <dbReference type="ARBA" id="ARBA00005495"/>
    </source>
</evidence>
<dbReference type="PANTHER" id="PTHR33337">
    <property type="entry name" value="GFA DOMAIN-CONTAINING PROTEIN"/>
    <property type="match status" value="1"/>
</dbReference>
<dbReference type="SUPFAM" id="SSF51316">
    <property type="entry name" value="Mss4-like"/>
    <property type="match status" value="1"/>
</dbReference>
<dbReference type="RefSeq" id="WP_119034919.1">
    <property type="nucleotide sequence ID" value="NZ_QXDC01000002.1"/>
</dbReference>
<organism evidence="6 7">
    <name type="scientific">Hephaestia caeni</name>
    <dbReference type="NCBI Taxonomy" id="645617"/>
    <lineage>
        <taxon>Bacteria</taxon>
        <taxon>Pseudomonadati</taxon>
        <taxon>Pseudomonadota</taxon>
        <taxon>Alphaproteobacteria</taxon>
        <taxon>Sphingomonadales</taxon>
        <taxon>Sphingomonadaceae</taxon>
        <taxon>Hephaestia</taxon>
    </lineage>
</organism>
<dbReference type="PANTHER" id="PTHR33337:SF40">
    <property type="entry name" value="CENP-V_GFA DOMAIN-CONTAINING PROTEIN-RELATED"/>
    <property type="match status" value="1"/>
</dbReference>
<dbReference type="PROSITE" id="PS51891">
    <property type="entry name" value="CENP_V_GFA"/>
    <property type="match status" value="1"/>
</dbReference>
<dbReference type="GO" id="GO:0016846">
    <property type="term" value="F:carbon-sulfur lyase activity"/>
    <property type="evidence" value="ECO:0007669"/>
    <property type="project" value="InterPro"/>
</dbReference>
<sequence length="155" mass="16579">MSRSVTGGCRCGAVRYDLTPDRLPPVYCCHCRDCQTWSGSAFVEQAVVPANALSITKGAPTEQAFTTPIGVISRQFGCPACFSRLYTASPSRPGMLTLRAGTLDASDAVMPIAHIWTKRMQRWITLPDGVPAFAENAPADAFAAILSRAVRGEAT</sequence>
<dbReference type="Pfam" id="PF04828">
    <property type="entry name" value="GFA"/>
    <property type="match status" value="1"/>
</dbReference>
<proteinExistence type="inferred from homology"/>
<evidence type="ECO:0000313" key="7">
    <source>
        <dbReference type="Proteomes" id="UP000266568"/>
    </source>
</evidence>
<accession>A0A397PI95</accession>
<keyword evidence="7" id="KW-1185">Reference proteome</keyword>
<reference evidence="6 7" key="1">
    <citation type="submission" date="2018-08" db="EMBL/GenBank/DDBJ databases">
        <title>Genomic Encyclopedia of Type Strains, Phase IV (KMG-IV): sequencing the most valuable type-strain genomes for metagenomic binning, comparative biology and taxonomic classification.</title>
        <authorList>
            <person name="Goeker M."/>
        </authorList>
    </citation>
    <scope>NUCLEOTIDE SEQUENCE [LARGE SCALE GENOMIC DNA]</scope>
    <source>
        <strain evidence="6 7">DSM 25527</strain>
    </source>
</reference>
<evidence type="ECO:0000256" key="4">
    <source>
        <dbReference type="ARBA" id="ARBA00023239"/>
    </source>
</evidence>
<dbReference type="OrthoDB" id="7186766at2"/>
<comment type="caution">
    <text evidence="6">The sequence shown here is derived from an EMBL/GenBank/DDBJ whole genome shotgun (WGS) entry which is preliminary data.</text>
</comment>
<evidence type="ECO:0000256" key="2">
    <source>
        <dbReference type="ARBA" id="ARBA00022723"/>
    </source>
</evidence>
<keyword evidence="4" id="KW-0456">Lyase</keyword>
<evidence type="ECO:0000256" key="3">
    <source>
        <dbReference type="ARBA" id="ARBA00022833"/>
    </source>
</evidence>
<dbReference type="InterPro" id="IPR011057">
    <property type="entry name" value="Mss4-like_sf"/>
</dbReference>
<dbReference type="EMBL" id="QXDC01000002">
    <property type="protein sequence ID" value="RIA46877.1"/>
    <property type="molecule type" value="Genomic_DNA"/>
</dbReference>
<dbReference type="Proteomes" id="UP000266568">
    <property type="component" value="Unassembled WGS sequence"/>
</dbReference>